<reference evidence="1" key="1">
    <citation type="submission" date="2021-01" db="EMBL/GenBank/DDBJ databases">
        <title>Complete genome sequence of Clostridiales bacterium R-7.</title>
        <authorList>
            <person name="Mahoney-Kurpe S.C."/>
            <person name="Palevich N."/>
            <person name="Koike S."/>
            <person name="Moon C.D."/>
            <person name="Attwood G.T."/>
        </authorList>
    </citation>
    <scope>NUCLEOTIDE SEQUENCE</scope>
    <source>
        <strain evidence="1">R-7</strain>
    </source>
</reference>
<organism evidence="1 2">
    <name type="scientific">Aristaeella hokkaidonensis</name>
    <dbReference type="NCBI Taxonomy" id="3046382"/>
    <lineage>
        <taxon>Bacteria</taxon>
        <taxon>Bacillati</taxon>
        <taxon>Bacillota</taxon>
        <taxon>Clostridia</taxon>
        <taxon>Eubacteriales</taxon>
        <taxon>Aristaeellaceae</taxon>
        <taxon>Aristaeella</taxon>
    </lineage>
</organism>
<evidence type="ECO:0000313" key="2">
    <source>
        <dbReference type="Proteomes" id="UP000682782"/>
    </source>
</evidence>
<sequence>MTTTSREYAEALFELAVQGNVTEETSEGLETVISALMQTPEYKAMLASPAIGKEERLNALDSAFRGKIPDILLAILRMMISRGQIGALNGMARNYEELARGYRGESVALVTSAVELTEAQAVALRAKLEKKLARKVTLQFQVNPELIGGIRVEVDGRVIDGSIRNKLDEIKEVMNA</sequence>
<name>A0AC61N869_9FIRM</name>
<dbReference type="Proteomes" id="UP000682782">
    <property type="component" value="Chromosome"/>
</dbReference>
<evidence type="ECO:0000313" key="1">
    <source>
        <dbReference type="EMBL" id="QUC66851.1"/>
    </source>
</evidence>
<proteinExistence type="predicted"/>
<dbReference type="EMBL" id="CP068393">
    <property type="protein sequence ID" value="QUC66851.1"/>
    <property type="molecule type" value="Genomic_DNA"/>
</dbReference>
<gene>
    <name evidence="1" type="primary">atpH</name>
    <name evidence="1" type="ORF">JYE49_13550</name>
</gene>
<keyword evidence="2" id="KW-1185">Reference proteome</keyword>
<protein>
    <submittedName>
        <fullName evidence="1">ATP synthase F1 subunit delta</fullName>
    </submittedName>
</protein>
<accession>A0AC61N869</accession>